<dbReference type="EMBL" id="MG428990">
    <property type="protein sequence ID" value="AUG87756.1"/>
    <property type="molecule type" value="Genomic_DNA"/>
</dbReference>
<evidence type="ECO:0000313" key="3">
    <source>
        <dbReference type="Proteomes" id="UP000241701"/>
    </source>
</evidence>
<name>A0A2H5BNR0_9CAUD</name>
<evidence type="ECO:0000313" key="2">
    <source>
        <dbReference type="EMBL" id="AUG87756.1"/>
    </source>
</evidence>
<keyword evidence="1" id="KW-0812">Transmembrane</keyword>
<gene>
    <name evidence="2" type="ORF">CPT_Menlow_055</name>
</gene>
<dbReference type="Proteomes" id="UP000241701">
    <property type="component" value="Segment"/>
</dbReference>
<protein>
    <submittedName>
        <fullName evidence="2">Uncharacterized protein</fullName>
    </submittedName>
</protein>
<organism evidence="2 3">
    <name type="scientific">Klebsiella phage Menlow</name>
    <dbReference type="NCBI Taxonomy" id="2054273"/>
    <lineage>
        <taxon>Viruses</taxon>
        <taxon>Duplodnaviria</taxon>
        <taxon>Heunggongvirae</taxon>
        <taxon>Uroviricota</taxon>
        <taxon>Caudoviricetes</taxon>
        <taxon>Pantevenvirales</taxon>
        <taxon>Ackermannviridae</taxon>
        <taxon>Taipeivirus</taxon>
        <taxon>Taipeivirus menlow</taxon>
    </lineage>
</organism>
<keyword evidence="3" id="KW-1185">Reference proteome</keyword>
<proteinExistence type="predicted"/>
<keyword evidence="1" id="KW-1133">Transmembrane helix</keyword>
<reference evidence="3" key="1">
    <citation type="submission" date="2017-11" db="EMBL/GenBank/DDBJ databases">
        <title>Complete Genome of Klebsiella pneumoniae Myophage Menlow.</title>
        <authorList>
            <person name="Newkirk H.N."/>
            <person name="Lessor L."/>
            <person name="Liu M."/>
        </authorList>
    </citation>
    <scope>NUCLEOTIDE SEQUENCE [LARGE SCALE GENOMIC DNA]</scope>
</reference>
<evidence type="ECO:0000256" key="1">
    <source>
        <dbReference type="SAM" id="Phobius"/>
    </source>
</evidence>
<accession>A0A2H5BNR0</accession>
<sequence>MTTQNNSLFNVKEILTAAVASLLVSSATFVWFMGGLENRVNVLEKDSGKVDQILVKVNDLSERMAVMNNDISYVKQNVSELKLNSSSLSDDVRTLRLTVSDIQRKEGVNGRQ</sequence>
<feature type="transmembrane region" description="Helical" evidence="1">
    <location>
        <begin position="14"/>
        <end position="36"/>
    </location>
</feature>
<keyword evidence="1" id="KW-0472">Membrane</keyword>